<dbReference type="Pfam" id="PF01471">
    <property type="entry name" value="PG_binding_1"/>
    <property type="match status" value="2"/>
</dbReference>
<sequence length="244" mass="26107">MIATLASAGALGLYRLVSRRPLLYLGTAAFLTLGSVVGANAFRQEAGIVSPILATRGGVHVSSEPADITGAIPQEKVVAAIEEWRPVNDPRIMSVPLVREVQQVLQLHGFYKSEIDGRPGQATDLAVRQFQESQGLQVDGMITPLLLTQVRQYGQVNPTPGGDDRSLEERVAELNAASGNDRELVRQIQSALTRANVAELRADGIAGEQTRAAIRTFQALHGMDVTGEPDGDVLKKLTDVGAVH</sequence>
<dbReference type="SUPFAM" id="SSF47090">
    <property type="entry name" value="PGBD-like"/>
    <property type="match status" value="2"/>
</dbReference>
<name>A0A0B1Q6A9_9HYPH</name>
<organism evidence="2 3">
    <name type="scientific">Aureimonas altamirensis</name>
    <dbReference type="NCBI Taxonomy" id="370622"/>
    <lineage>
        <taxon>Bacteria</taxon>
        <taxon>Pseudomonadati</taxon>
        <taxon>Pseudomonadota</taxon>
        <taxon>Alphaproteobacteria</taxon>
        <taxon>Hyphomicrobiales</taxon>
        <taxon>Aurantimonadaceae</taxon>
        <taxon>Aureimonas</taxon>
    </lineage>
</organism>
<comment type="caution">
    <text evidence="2">The sequence shown here is derived from an EMBL/GenBank/DDBJ whole genome shotgun (WGS) entry which is preliminary data.</text>
</comment>
<dbReference type="Gene3D" id="1.10.101.10">
    <property type="entry name" value="PGBD-like superfamily/PGBD"/>
    <property type="match status" value="2"/>
</dbReference>
<proteinExistence type="predicted"/>
<dbReference type="STRING" id="370622.LA66_10220"/>
<evidence type="ECO:0000313" key="2">
    <source>
        <dbReference type="EMBL" id="KHJ54916.1"/>
    </source>
</evidence>
<dbReference type="AlphaFoldDB" id="A0A0B1Q6A9"/>
<feature type="domain" description="Peptidoglycan binding-like" evidence="1">
    <location>
        <begin position="96"/>
        <end position="148"/>
    </location>
</feature>
<dbReference type="InterPro" id="IPR002477">
    <property type="entry name" value="Peptidoglycan-bd-like"/>
</dbReference>
<accession>A0A0B1Q6A9</accession>
<dbReference type="Proteomes" id="UP000030826">
    <property type="component" value="Unassembled WGS sequence"/>
</dbReference>
<dbReference type="RefSeq" id="WP_039192108.1">
    <property type="nucleotide sequence ID" value="NZ_JAQRFV010000002.1"/>
</dbReference>
<dbReference type="EMBL" id="JRFJ01000002">
    <property type="protein sequence ID" value="KHJ54916.1"/>
    <property type="molecule type" value="Genomic_DNA"/>
</dbReference>
<reference evidence="2 3" key="1">
    <citation type="submission" date="2014-09" db="EMBL/GenBank/DDBJ databases">
        <title>Isolation and characterization of Aurantimonas altamirensis ON-56566 from clinical sample following a dog bite.</title>
        <authorList>
            <person name="Eshaghi A."/>
            <person name="Li A."/>
            <person name="Shahinas D."/>
            <person name="Bahn P."/>
            <person name="Kus J.V."/>
            <person name="Patel S.N."/>
        </authorList>
    </citation>
    <scope>NUCLEOTIDE SEQUENCE [LARGE SCALE GENOMIC DNA]</scope>
    <source>
        <strain evidence="2 3">ON-56566</strain>
    </source>
</reference>
<dbReference type="InterPro" id="IPR036365">
    <property type="entry name" value="PGBD-like_sf"/>
</dbReference>
<gene>
    <name evidence="2" type="ORF">LA66_10220</name>
</gene>
<feature type="domain" description="Peptidoglycan binding-like" evidence="1">
    <location>
        <begin position="182"/>
        <end position="237"/>
    </location>
</feature>
<dbReference type="InterPro" id="IPR036366">
    <property type="entry name" value="PGBDSf"/>
</dbReference>
<protein>
    <recommendedName>
        <fullName evidence="1">Peptidoglycan binding-like domain-containing protein</fullName>
    </recommendedName>
</protein>
<evidence type="ECO:0000313" key="3">
    <source>
        <dbReference type="Proteomes" id="UP000030826"/>
    </source>
</evidence>
<evidence type="ECO:0000259" key="1">
    <source>
        <dbReference type="Pfam" id="PF01471"/>
    </source>
</evidence>